<feature type="signal peptide" evidence="1">
    <location>
        <begin position="1"/>
        <end position="21"/>
    </location>
</feature>
<evidence type="ECO:0008006" key="4">
    <source>
        <dbReference type="Google" id="ProtNLM"/>
    </source>
</evidence>
<dbReference type="EMBL" id="FXAG01000006">
    <property type="protein sequence ID" value="SMF13876.1"/>
    <property type="molecule type" value="Genomic_DNA"/>
</dbReference>
<dbReference type="RefSeq" id="WP_085275820.1">
    <property type="nucleotide sequence ID" value="NZ_FXAG01000006.1"/>
</dbReference>
<name>A0A1Y6BR62_9NEIS</name>
<proteinExistence type="predicted"/>
<dbReference type="Proteomes" id="UP000192920">
    <property type="component" value="Unassembled WGS sequence"/>
</dbReference>
<gene>
    <name evidence="2" type="ORF">SAMN02745746_01517</name>
</gene>
<evidence type="ECO:0000313" key="3">
    <source>
        <dbReference type="Proteomes" id="UP000192920"/>
    </source>
</evidence>
<evidence type="ECO:0000256" key="1">
    <source>
        <dbReference type="SAM" id="SignalP"/>
    </source>
</evidence>
<dbReference type="AlphaFoldDB" id="A0A1Y6BR62"/>
<sequence>MKYRIWLFLLLLSAFSSLAFAADKCDEAANGAKQNVDQIYLPKIDLWIKVSKALKDKGLDPRKYPIIMPDGSVELLDLVDVVEKLIKQRAEAYNQIQTAGDDCNRGIAPYQKALDIAVYFATGGLSAILPPTMTKIDASQILSGNPLGGPGALIPKLREDILNGLGIHGDVACGIRDPLKFIRGGC</sequence>
<evidence type="ECO:0000313" key="2">
    <source>
        <dbReference type="EMBL" id="SMF13876.1"/>
    </source>
</evidence>
<accession>A0A1Y6BR62</accession>
<protein>
    <recommendedName>
        <fullName evidence="4">Secreted protein</fullName>
    </recommendedName>
</protein>
<reference evidence="3" key="1">
    <citation type="submission" date="2017-04" db="EMBL/GenBank/DDBJ databases">
        <authorList>
            <person name="Varghese N."/>
            <person name="Submissions S."/>
        </authorList>
    </citation>
    <scope>NUCLEOTIDE SEQUENCE [LARGE SCALE GENOMIC DNA]</scope>
    <source>
        <strain evidence="3">DSM 22618</strain>
    </source>
</reference>
<keyword evidence="3" id="KW-1185">Reference proteome</keyword>
<organism evidence="2 3">
    <name type="scientific">Pseudogulbenkiania subflava DSM 22618</name>
    <dbReference type="NCBI Taxonomy" id="1123014"/>
    <lineage>
        <taxon>Bacteria</taxon>
        <taxon>Pseudomonadati</taxon>
        <taxon>Pseudomonadota</taxon>
        <taxon>Betaproteobacteria</taxon>
        <taxon>Neisseriales</taxon>
        <taxon>Chromobacteriaceae</taxon>
        <taxon>Pseudogulbenkiania</taxon>
    </lineage>
</organism>
<keyword evidence="1" id="KW-0732">Signal</keyword>
<dbReference type="STRING" id="1123014.SAMN02745746_01517"/>
<feature type="chain" id="PRO_5012802892" description="Secreted protein" evidence="1">
    <location>
        <begin position="22"/>
        <end position="186"/>
    </location>
</feature>